<accession>A0A1C7MF86</accession>
<comment type="caution">
    <text evidence="10">The sequence shown here is derived from an EMBL/GenBank/DDBJ whole genome shotgun (WGS) entry which is preliminary data.</text>
</comment>
<sequence>MSSQIVTAIDTAIVVPRGGVAQGVHHAGARGTGEEQTDETTDVIEKTTEENEIGGMTGETTDEEMAVRRGTTRGRAGGNLLHGEMVSGSGSETGPWNGDKDSGVKPTERPYERDGKPAEQRAAGEPERTQSESVPPPAEQPVQRGASEVPPDGYEEGEEMDITNDGDADMMAMMGMSGFGSTKGRHVEGNQEGSVDVKKIRTWRQYMNRRGGFNRPLDKIK</sequence>
<organism evidence="10 11">
    <name type="scientific">Grifola frondosa</name>
    <name type="common">Maitake</name>
    <name type="synonym">Polyporus frondosus</name>
    <dbReference type="NCBI Taxonomy" id="5627"/>
    <lineage>
        <taxon>Eukaryota</taxon>
        <taxon>Fungi</taxon>
        <taxon>Dikarya</taxon>
        <taxon>Basidiomycota</taxon>
        <taxon>Agaricomycotina</taxon>
        <taxon>Agaricomycetes</taxon>
        <taxon>Polyporales</taxon>
        <taxon>Grifolaceae</taxon>
        <taxon>Grifola</taxon>
    </lineage>
</organism>
<keyword evidence="5" id="KW-0507">mRNA processing</keyword>
<dbReference type="GO" id="GO:0071011">
    <property type="term" value="C:precatalytic spliceosome"/>
    <property type="evidence" value="ECO:0007669"/>
    <property type="project" value="TreeGrafter"/>
</dbReference>
<evidence type="ECO:0000256" key="1">
    <source>
        <dbReference type="ARBA" id="ARBA00003632"/>
    </source>
</evidence>
<evidence type="ECO:0000256" key="4">
    <source>
        <dbReference type="ARBA" id="ARBA00011825"/>
    </source>
</evidence>
<feature type="region of interest" description="Disordered" evidence="8">
    <location>
        <begin position="47"/>
        <end position="193"/>
    </location>
</feature>
<gene>
    <name evidence="10" type="primary">Snrnp27</name>
    <name evidence="10" type="ORF">A0H81_04247</name>
</gene>
<dbReference type="EMBL" id="LUGG01000004">
    <property type="protein sequence ID" value="OBZ75046.1"/>
    <property type="molecule type" value="Genomic_DNA"/>
</dbReference>
<comment type="subcellular location">
    <subcellularLocation>
        <location evidence="2">Nucleus</location>
    </subcellularLocation>
</comment>
<comment type="subunit">
    <text evidence="4">Part of a tri-snRNP complex.</text>
</comment>
<feature type="domain" description="U4/U6.U5 small nuclear ribonucleoprotein 27kDa protein" evidence="9">
    <location>
        <begin position="167"/>
        <end position="220"/>
    </location>
</feature>
<comment type="function">
    <text evidence="1">May play a role in mRNA splicing.</text>
</comment>
<evidence type="ECO:0000256" key="8">
    <source>
        <dbReference type="SAM" id="MobiDB-lite"/>
    </source>
</evidence>
<dbReference type="PANTHER" id="PTHR31077:SF1">
    <property type="entry name" value="U4_U6.U5 SMALL NUCLEAR RIBONUCLEOPROTEIN 27 KDA PROTEIN"/>
    <property type="match status" value="1"/>
</dbReference>
<evidence type="ECO:0000313" key="10">
    <source>
        <dbReference type="EMBL" id="OBZ75046.1"/>
    </source>
</evidence>
<protein>
    <submittedName>
        <fullName evidence="10">U4/U6.U5 small nuclear ribonucleoprotein</fullName>
    </submittedName>
</protein>
<name>A0A1C7MF86_GRIFR</name>
<dbReference type="Proteomes" id="UP000092993">
    <property type="component" value="Unassembled WGS sequence"/>
</dbReference>
<evidence type="ECO:0000256" key="7">
    <source>
        <dbReference type="ARBA" id="ARBA00023242"/>
    </source>
</evidence>
<dbReference type="PANTHER" id="PTHR31077">
    <property type="entry name" value="U4/U6.U5 SMALL NUCLEAR RIBONUCLEOPROTEIN 27 KDA PROTEIN"/>
    <property type="match status" value="1"/>
</dbReference>
<dbReference type="OrthoDB" id="21368at2759"/>
<evidence type="ECO:0000256" key="3">
    <source>
        <dbReference type="ARBA" id="ARBA00008218"/>
    </source>
</evidence>
<dbReference type="AlphaFoldDB" id="A0A1C7MF86"/>
<reference evidence="10 11" key="1">
    <citation type="submission" date="2016-03" db="EMBL/GenBank/DDBJ databases">
        <title>Whole genome sequencing of Grifola frondosa 9006-11.</title>
        <authorList>
            <person name="Min B."/>
            <person name="Park H."/>
            <person name="Kim J.-G."/>
            <person name="Cho H."/>
            <person name="Oh Y.-L."/>
            <person name="Kong W.-S."/>
            <person name="Choi I.-G."/>
        </authorList>
    </citation>
    <scope>NUCLEOTIDE SEQUENCE [LARGE SCALE GENOMIC DNA]</scope>
    <source>
        <strain evidence="10 11">9006-11</strain>
    </source>
</reference>
<evidence type="ECO:0000313" key="11">
    <source>
        <dbReference type="Proteomes" id="UP000092993"/>
    </source>
</evidence>
<dbReference type="GO" id="GO:0008380">
    <property type="term" value="P:RNA splicing"/>
    <property type="evidence" value="ECO:0007669"/>
    <property type="project" value="UniProtKB-KW"/>
</dbReference>
<evidence type="ECO:0000256" key="5">
    <source>
        <dbReference type="ARBA" id="ARBA00022664"/>
    </source>
</evidence>
<dbReference type="InterPro" id="IPR013957">
    <property type="entry name" value="SNRNP27"/>
</dbReference>
<dbReference type="GO" id="GO:0006397">
    <property type="term" value="P:mRNA processing"/>
    <property type="evidence" value="ECO:0007669"/>
    <property type="project" value="UniProtKB-KW"/>
</dbReference>
<dbReference type="STRING" id="5627.A0A1C7MF86"/>
<feature type="compositionally biased region" description="Acidic residues" evidence="8">
    <location>
        <begin position="153"/>
        <end position="168"/>
    </location>
</feature>
<keyword evidence="10" id="KW-0687">Ribonucleoprotein</keyword>
<feature type="compositionally biased region" description="Basic and acidic residues" evidence="8">
    <location>
        <begin position="98"/>
        <end position="130"/>
    </location>
</feature>
<keyword evidence="6" id="KW-0508">mRNA splicing</keyword>
<evidence type="ECO:0000259" key="9">
    <source>
        <dbReference type="Pfam" id="PF08648"/>
    </source>
</evidence>
<evidence type="ECO:0000256" key="6">
    <source>
        <dbReference type="ARBA" id="ARBA00023187"/>
    </source>
</evidence>
<dbReference type="Pfam" id="PF08648">
    <property type="entry name" value="SNRNP27"/>
    <property type="match status" value="1"/>
</dbReference>
<comment type="similarity">
    <text evidence="3">Belongs to the SNUT3 family.</text>
</comment>
<evidence type="ECO:0000256" key="2">
    <source>
        <dbReference type="ARBA" id="ARBA00004123"/>
    </source>
</evidence>
<proteinExistence type="inferred from homology"/>
<keyword evidence="7" id="KW-0539">Nucleus</keyword>
<keyword evidence="11" id="KW-1185">Reference proteome</keyword>